<name>M3YYY2_MUSPF</name>
<accession>M3YYY2</accession>
<dbReference type="HOGENOM" id="CLU_1594017_0_0_1"/>
<dbReference type="EMBL" id="AEYP01018543">
    <property type="status" value="NOT_ANNOTATED_CDS"/>
    <property type="molecule type" value="Genomic_DNA"/>
</dbReference>
<dbReference type="AlphaFoldDB" id="M3YYY2"/>
<sequence>LCKFHEATALGSRKAQENQRGRKRAGRHRLQRPPPPPHLSPLKTTTTKPLRRIRSKCRFPQLPKPFRGSGARLPRSLLAPTAPTPPPRLLCTVLERLSEVPPAEVSLRHRPSICNSKPSDCRGVIQGVPSFIREGAAGSAWRCGGQWLKASGRERRTGSCPGPPCPV</sequence>
<evidence type="ECO:0000313" key="2">
    <source>
        <dbReference type="Ensembl" id="ENSMPUP00000016542.1"/>
    </source>
</evidence>
<protein>
    <submittedName>
        <fullName evidence="2">Uncharacterized protein</fullName>
    </submittedName>
</protein>
<organism evidence="2">
    <name type="scientific">Mustela putorius furo</name>
    <name type="common">European domestic ferret</name>
    <name type="synonym">Mustela furo</name>
    <dbReference type="NCBI Taxonomy" id="9669"/>
    <lineage>
        <taxon>Eukaryota</taxon>
        <taxon>Metazoa</taxon>
        <taxon>Chordata</taxon>
        <taxon>Craniata</taxon>
        <taxon>Vertebrata</taxon>
        <taxon>Euteleostomi</taxon>
        <taxon>Mammalia</taxon>
        <taxon>Eutheria</taxon>
        <taxon>Laurasiatheria</taxon>
        <taxon>Carnivora</taxon>
        <taxon>Caniformia</taxon>
        <taxon>Musteloidea</taxon>
        <taxon>Mustelidae</taxon>
        <taxon>Mustelinae</taxon>
        <taxon>Mustela</taxon>
    </lineage>
</organism>
<dbReference type="Ensembl" id="ENSMPUT00000016788.1">
    <property type="protein sequence ID" value="ENSMPUP00000016542.1"/>
    <property type="gene ID" value="ENSMPUG00000016645.1"/>
</dbReference>
<reference evidence="2" key="1">
    <citation type="submission" date="2024-06" db="UniProtKB">
        <authorList>
            <consortium name="Ensembl"/>
        </authorList>
    </citation>
    <scope>IDENTIFICATION</scope>
</reference>
<evidence type="ECO:0000256" key="1">
    <source>
        <dbReference type="SAM" id="MobiDB-lite"/>
    </source>
</evidence>
<feature type="compositionally biased region" description="Low complexity" evidence="1">
    <location>
        <begin position="71"/>
        <end position="81"/>
    </location>
</feature>
<feature type="compositionally biased region" description="Basic residues" evidence="1">
    <location>
        <begin position="21"/>
        <end position="31"/>
    </location>
</feature>
<feature type="region of interest" description="Disordered" evidence="1">
    <location>
        <begin position="1"/>
        <end position="81"/>
    </location>
</feature>
<proteinExistence type="predicted"/>
<dbReference type="InParanoid" id="M3YYY2"/>